<feature type="DNA-binding region" description="Homeobox" evidence="4">
    <location>
        <begin position="278"/>
        <end position="333"/>
    </location>
</feature>
<evidence type="ECO:0000313" key="10">
    <source>
        <dbReference type="Proteomes" id="UP000193498"/>
    </source>
</evidence>
<dbReference type="SUPFAM" id="SSF46689">
    <property type="entry name" value="Homeodomain-like"/>
    <property type="match status" value="7"/>
</dbReference>
<evidence type="ECO:0000256" key="5">
    <source>
        <dbReference type="RuleBase" id="RU000682"/>
    </source>
</evidence>
<feature type="domain" description="Homeobox" evidence="8">
    <location>
        <begin position="478"/>
        <end position="538"/>
    </location>
</feature>
<feature type="domain" description="Homeobox" evidence="8">
    <location>
        <begin position="415"/>
        <end position="475"/>
    </location>
</feature>
<feature type="domain" description="Homeobox" evidence="8">
    <location>
        <begin position="276"/>
        <end position="332"/>
    </location>
</feature>
<keyword evidence="6" id="KW-0175">Coiled coil</keyword>
<accession>A0A1Y1Y1K5</accession>
<keyword evidence="2 4" id="KW-0371">Homeobox</keyword>
<dbReference type="Proteomes" id="UP000193498">
    <property type="component" value="Unassembled WGS sequence"/>
</dbReference>
<dbReference type="PROSITE" id="PS50071">
    <property type="entry name" value="HOMEOBOX_2"/>
    <property type="match status" value="7"/>
</dbReference>
<dbReference type="InParanoid" id="A0A1Y1Y1K5"/>
<proteinExistence type="predicted"/>
<dbReference type="InterPro" id="IPR001356">
    <property type="entry name" value="HD"/>
</dbReference>
<dbReference type="InterPro" id="IPR009057">
    <property type="entry name" value="Homeodomain-like_sf"/>
</dbReference>
<name>A0A1Y1Y1K5_9FUNG</name>
<evidence type="ECO:0000313" key="9">
    <source>
        <dbReference type="EMBL" id="ORX91890.1"/>
    </source>
</evidence>
<feature type="coiled-coil region" evidence="6">
    <location>
        <begin position="558"/>
        <end position="585"/>
    </location>
</feature>
<evidence type="ECO:0000256" key="1">
    <source>
        <dbReference type="ARBA" id="ARBA00023125"/>
    </source>
</evidence>
<dbReference type="OrthoDB" id="6159439at2759"/>
<feature type="region of interest" description="Disordered" evidence="7">
    <location>
        <begin position="337"/>
        <end position="366"/>
    </location>
</feature>
<comment type="caution">
    <text evidence="9">The sequence shown here is derived from an EMBL/GenBank/DDBJ whole genome shotgun (WGS) entry which is preliminary data.</text>
</comment>
<evidence type="ECO:0000256" key="7">
    <source>
        <dbReference type="SAM" id="MobiDB-lite"/>
    </source>
</evidence>
<feature type="DNA-binding region" description="Homeobox" evidence="4">
    <location>
        <begin position="157"/>
        <end position="199"/>
    </location>
</feature>
<evidence type="ECO:0000256" key="6">
    <source>
        <dbReference type="SAM" id="Coils"/>
    </source>
</evidence>
<reference evidence="9 10" key="1">
    <citation type="submission" date="2016-07" db="EMBL/GenBank/DDBJ databases">
        <title>Pervasive Adenine N6-methylation of Active Genes in Fungi.</title>
        <authorList>
            <consortium name="DOE Joint Genome Institute"/>
            <person name="Mondo S.J."/>
            <person name="Dannebaum R.O."/>
            <person name="Kuo R.C."/>
            <person name="Labutti K."/>
            <person name="Haridas S."/>
            <person name="Kuo A."/>
            <person name="Salamov A."/>
            <person name="Ahrendt S.R."/>
            <person name="Lipzen A."/>
            <person name="Sullivan W."/>
            <person name="Andreopoulos W.B."/>
            <person name="Clum A."/>
            <person name="Lindquist E."/>
            <person name="Daum C."/>
            <person name="Ramamoorthy G.K."/>
            <person name="Gryganskyi A."/>
            <person name="Culley D."/>
            <person name="Magnuson J.K."/>
            <person name="James T.Y."/>
            <person name="O'Malley M.A."/>
            <person name="Stajich J.E."/>
            <person name="Spatafora J.W."/>
            <person name="Visel A."/>
            <person name="Grigoriev I.V."/>
        </authorList>
    </citation>
    <scope>NUCLEOTIDE SEQUENCE [LARGE SCALE GENOMIC DNA]</scope>
    <source>
        <strain evidence="9 10">CBS 931.73</strain>
    </source>
</reference>
<keyword evidence="3 4" id="KW-0539">Nucleus</keyword>
<feature type="domain" description="Homeobox" evidence="8">
    <location>
        <begin position="155"/>
        <end position="198"/>
    </location>
</feature>
<dbReference type="Pfam" id="PF00046">
    <property type="entry name" value="Homeodomain"/>
    <property type="match status" value="6"/>
</dbReference>
<comment type="subcellular location">
    <subcellularLocation>
        <location evidence="4 5">Nucleus</location>
    </subcellularLocation>
</comment>
<evidence type="ECO:0000256" key="3">
    <source>
        <dbReference type="ARBA" id="ARBA00023242"/>
    </source>
</evidence>
<dbReference type="InterPro" id="IPR044977">
    <property type="entry name" value="RLT1-3"/>
</dbReference>
<feature type="domain" description="Homeobox" evidence="8">
    <location>
        <begin position="11"/>
        <end position="75"/>
    </location>
</feature>
<dbReference type="EMBL" id="MCFE01000301">
    <property type="protein sequence ID" value="ORX91890.1"/>
    <property type="molecule type" value="Genomic_DNA"/>
</dbReference>
<feature type="region of interest" description="Disordered" evidence="7">
    <location>
        <begin position="1"/>
        <end position="20"/>
    </location>
</feature>
<dbReference type="SMART" id="SM00389">
    <property type="entry name" value="HOX"/>
    <property type="match status" value="7"/>
</dbReference>
<dbReference type="PANTHER" id="PTHR36968">
    <property type="entry name" value="HOMEOBOX-DDT DOMAIN PROTEIN RLT2"/>
    <property type="match status" value="1"/>
</dbReference>
<evidence type="ECO:0000256" key="2">
    <source>
        <dbReference type="ARBA" id="ARBA00023155"/>
    </source>
</evidence>
<organism evidence="9 10">
    <name type="scientific">Basidiobolus meristosporus CBS 931.73</name>
    <dbReference type="NCBI Taxonomy" id="1314790"/>
    <lineage>
        <taxon>Eukaryota</taxon>
        <taxon>Fungi</taxon>
        <taxon>Fungi incertae sedis</taxon>
        <taxon>Zoopagomycota</taxon>
        <taxon>Entomophthoromycotina</taxon>
        <taxon>Basidiobolomycetes</taxon>
        <taxon>Basidiobolales</taxon>
        <taxon>Basidiobolaceae</taxon>
        <taxon>Basidiobolus</taxon>
    </lineage>
</organism>
<gene>
    <name evidence="9" type="ORF">K493DRAFT_303721</name>
</gene>
<dbReference type="GO" id="GO:0000981">
    <property type="term" value="F:DNA-binding transcription factor activity, RNA polymerase II-specific"/>
    <property type="evidence" value="ECO:0007669"/>
    <property type="project" value="InterPro"/>
</dbReference>
<feature type="domain" description="Homeobox" evidence="8">
    <location>
        <begin position="223"/>
        <end position="265"/>
    </location>
</feature>
<dbReference type="PANTHER" id="PTHR36968:SF5">
    <property type="entry name" value="HOMEOBOX-DDT DOMAIN PROTEIN RLT2"/>
    <property type="match status" value="1"/>
</dbReference>
<dbReference type="GO" id="GO:0003677">
    <property type="term" value="F:DNA binding"/>
    <property type="evidence" value="ECO:0007669"/>
    <property type="project" value="UniProtKB-UniRule"/>
</dbReference>
<protein>
    <recommendedName>
        <fullName evidence="8">Homeobox domain-containing protein</fullName>
    </recommendedName>
</protein>
<feature type="compositionally biased region" description="Basic and acidic residues" evidence="7">
    <location>
        <begin position="347"/>
        <end position="359"/>
    </location>
</feature>
<dbReference type="AlphaFoldDB" id="A0A1Y1Y1K5"/>
<dbReference type="CDD" id="cd00086">
    <property type="entry name" value="homeodomain"/>
    <property type="match status" value="6"/>
</dbReference>
<dbReference type="InterPro" id="IPR017970">
    <property type="entry name" value="Homeobox_CS"/>
</dbReference>
<feature type="DNA-binding region" description="Homeobox" evidence="4">
    <location>
        <begin position="225"/>
        <end position="266"/>
    </location>
</feature>
<dbReference type="PROSITE" id="PS00027">
    <property type="entry name" value="HOMEOBOX_1"/>
    <property type="match status" value="1"/>
</dbReference>
<keyword evidence="1 4" id="KW-0238">DNA-binding</keyword>
<feature type="DNA-binding region" description="Homeobox" evidence="4">
    <location>
        <begin position="13"/>
        <end position="76"/>
    </location>
</feature>
<evidence type="ECO:0000256" key="4">
    <source>
        <dbReference type="PROSITE-ProRule" id="PRU00108"/>
    </source>
</evidence>
<evidence type="ECO:0000259" key="8">
    <source>
        <dbReference type="PROSITE" id="PS50071"/>
    </source>
</evidence>
<feature type="DNA-binding region" description="Homeobox" evidence="4">
    <location>
        <begin position="417"/>
        <end position="476"/>
    </location>
</feature>
<feature type="domain" description="Homeobox" evidence="8">
    <location>
        <begin position="363"/>
        <end position="424"/>
    </location>
</feature>
<feature type="DNA-binding region" description="Homeobox" evidence="4">
    <location>
        <begin position="365"/>
        <end position="425"/>
    </location>
</feature>
<dbReference type="Gene3D" id="1.10.10.60">
    <property type="entry name" value="Homeodomain-like"/>
    <property type="match status" value="7"/>
</dbReference>
<sequence length="594" mass="70235">MPSEAEVSPEAQKKTAKNSITRHLDRDLRERLEEYYSCNPYPSQYEYSVVCEDCSIEQEPTRSWFRNRRRKAARNDEKYLSSGAVEKIRAFILATASPTDEQLTAVAKEIDIDPKVVRDFWKLYYSKTKQRVDYLTPSYHEPIDTSKKSSLAFYLEPIFQQSKYHSTQDYTRLAHKLGVDRKKIILWFTNRRNQLRQKGAEIISPVVCSAPACDLEKLEESCEKVYAETVYPPVPVMEQIASENNVTLRRIKRWFSKRRDRDRSNGIEIKPLLVKYTPEAIQTLHDYYEQTPFPSPEQLKELAEHLKRSEKVEYIHSVLHWFYKRRAEDRDRGIDVYQHPSNPHPKIVPEKRQLTEKSTKPRNKKATRLARFPDHVVEAMSKLYEECHGYPTSIQRRELAEQLGIDYLKINAWFRERQSRVGEYNDPLHMAVEEMHKKVKYPSREMIQGLADQYNETFKNIERWFKELRRRDRKSELENRRDGFLLFGPEVVAELEKVYELTPYPNHQQIIELANRMDLTLHALRGWFNNRRLSGMTENSVAIDLSQTATSLPRSILFLALNRRIQDLENELLERQQNLIKQESVGPALDYVPF</sequence>
<feature type="DNA-binding region" description="Homeobox" evidence="4">
    <location>
        <begin position="480"/>
        <end position="539"/>
    </location>
</feature>
<keyword evidence="10" id="KW-1185">Reference proteome</keyword>
<dbReference type="GO" id="GO:0005634">
    <property type="term" value="C:nucleus"/>
    <property type="evidence" value="ECO:0007669"/>
    <property type="project" value="UniProtKB-SubCell"/>
</dbReference>